<dbReference type="Pfam" id="PF00816">
    <property type="entry name" value="Histone_HNS"/>
    <property type="match status" value="1"/>
</dbReference>
<dbReference type="OrthoDB" id="5297879at2"/>
<dbReference type="InterPro" id="IPR027444">
    <property type="entry name" value="H-NS_C_dom"/>
</dbReference>
<evidence type="ECO:0000256" key="1">
    <source>
        <dbReference type="SAM" id="MobiDB-lite"/>
    </source>
</evidence>
<dbReference type="AlphaFoldDB" id="A0A327KJ76"/>
<reference evidence="3 4" key="1">
    <citation type="submission" date="2017-07" db="EMBL/GenBank/DDBJ databases">
        <title>Draft Genome Sequences of Select Purple Nonsulfur Bacteria.</title>
        <authorList>
            <person name="Lasarre B."/>
            <person name="Mckinlay J.B."/>
        </authorList>
    </citation>
    <scope>NUCLEOTIDE SEQUENCE [LARGE SCALE GENOMIC DNA]</scope>
    <source>
        <strain evidence="3 4">DSM 5909</strain>
    </source>
</reference>
<evidence type="ECO:0000259" key="2">
    <source>
        <dbReference type="SMART" id="SM00528"/>
    </source>
</evidence>
<dbReference type="SMART" id="SM00528">
    <property type="entry name" value="HNS"/>
    <property type="match status" value="1"/>
</dbReference>
<gene>
    <name evidence="3" type="ORF">CH341_28415</name>
</gene>
<comment type="caution">
    <text evidence="3">The sequence shown here is derived from an EMBL/GenBank/DDBJ whole genome shotgun (WGS) entry which is preliminary data.</text>
</comment>
<proteinExistence type="predicted"/>
<protein>
    <recommendedName>
        <fullName evidence="2">DNA-binding protein H-NS-like C-terminal domain-containing protein</fullName>
    </recommendedName>
</protein>
<dbReference type="EMBL" id="NPEX01000383">
    <property type="protein sequence ID" value="RAI38144.1"/>
    <property type="molecule type" value="Genomic_DNA"/>
</dbReference>
<accession>A0A327KJ76</accession>
<dbReference type="RefSeq" id="WP_111422550.1">
    <property type="nucleotide sequence ID" value="NZ_NPEX01000383.1"/>
</dbReference>
<sequence>MATTKSKNVADLENMDVDALFALRAEIDTELDERAAQLRQQLQALGYREGAKRGRPVKGERSSALKGIKVEPKFRGPNGETWAGRGARPKWLSALLDEGHPIEEFAVGEAADEERRVAAAAIRVPRKRGKPVTKKSDRKKG</sequence>
<feature type="compositionally biased region" description="Basic and acidic residues" evidence="1">
    <location>
        <begin position="49"/>
        <end position="66"/>
    </location>
</feature>
<dbReference type="Proteomes" id="UP000249130">
    <property type="component" value="Unassembled WGS sequence"/>
</dbReference>
<dbReference type="GO" id="GO:0003677">
    <property type="term" value="F:DNA binding"/>
    <property type="evidence" value="ECO:0007669"/>
    <property type="project" value="InterPro"/>
</dbReference>
<feature type="region of interest" description="Disordered" evidence="1">
    <location>
        <begin position="47"/>
        <end position="66"/>
    </location>
</feature>
<dbReference type="SUPFAM" id="SSF81273">
    <property type="entry name" value="H-NS histone-like proteins"/>
    <property type="match status" value="1"/>
</dbReference>
<dbReference type="InterPro" id="IPR037150">
    <property type="entry name" value="H-NS_C_dom_sf"/>
</dbReference>
<name>A0A327KJ76_9BRAD</name>
<evidence type="ECO:0000313" key="4">
    <source>
        <dbReference type="Proteomes" id="UP000249130"/>
    </source>
</evidence>
<dbReference type="Gene3D" id="4.10.430.10">
    <property type="entry name" value="Histone-like protein H-NS, C-terminal domain"/>
    <property type="match status" value="1"/>
</dbReference>
<organism evidence="3 4">
    <name type="scientific">Rhodoplanes roseus</name>
    <dbReference type="NCBI Taxonomy" id="29409"/>
    <lineage>
        <taxon>Bacteria</taxon>
        <taxon>Pseudomonadati</taxon>
        <taxon>Pseudomonadota</taxon>
        <taxon>Alphaproteobacteria</taxon>
        <taxon>Hyphomicrobiales</taxon>
        <taxon>Nitrobacteraceae</taxon>
        <taxon>Rhodoplanes</taxon>
    </lineage>
</organism>
<keyword evidence="4" id="KW-1185">Reference proteome</keyword>
<feature type="domain" description="DNA-binding protein H-NS-like C-terminal" evidence="2">
    <location>
        <begin position="64"/>
        <end position="107"/>
    </location>
</feature>
<evidence type="ECO:0000313" key="3">
    <source>
        <dbReference type="EMBL" id="RAI38144.1"/>
    </source>
</evidence>